<dbReference type="Proteomes" id="UP001251528">
    <property type="component" value="Unassembled WGS sequence"/>
</dbReference>
<dbReference type="AlphaFoldDB" id="A0AAJ0CH86"/>
<name>A0AAJ0CH86_9HYPO</name>
<protein>
    <submittedName>
        <fullName evidence="2">Uncharacterized protein</fullName>
    </submittedName>
</protein>
<accession>A0AAJ0CH86</accession>
<proteinExistence type="predicted"/>
<gene>
    <name evidence="2" type="ORF">QQS21_010691</name>
</gene>
<feature type="compositionally biased region" description="Basic residues" evidence="1">
    <location>
        <begin position="282"/>
        <end position="298"/>
    </location>
</feature>
<feature type="compositionally biased region" description="Low complexity" evidence="1">
    <location>
        <begin position="221"/>
        <end position="232"/>
    </location>
</feature>
<keyword evidence="3" id="KW-1185">Reference proteome</keyword>
<feature type="region of interest" description="Disordered" evidence="1">
    <location>
        <begin position="191"/>
        <end position="298"/>
    </location>
</feature>
<dbReference type="EMBL" id="JASWJB010000321">
    <property type="protein sequence ID" value="KAK2591622.1"/>
    <property type="molecule type" value="Genomic_DNA"/>
</dbReference>
<evidence type="ECO:0000313" key="3">
    <source>
        <dbReference type="Proteomes" id="UP001251528"/>
    </source>
</evidence>
<sequence length="298" mass="33818">MPTYLCHGFRWYRRSIRIFVILNSLDDCAPDWIIGRTTAAIILSQLAESFDFVPRLENEDGTVPGASWGYGMSAAPPPDPKVSRPPAFDDDLSIPSSRVPPYEDNVLMHAWSPIKLLEEYDVDETDHAARPYAYVADYVVRVHLGVDIAAQMANYDTVLKREQSSWFEKLRAQVQPEEQSRWYIVVCDDTEREVPDQEEDSDVDSEVTETETRPSIAQQRAASGSSALSTTSERPLSYENKALPLLPPQQQRAAEQSSSTQRQPSFLDQDPFESGQQPPPQRLRRKLSIRRLFSKKEG</sequence>
<organism evidence="2 3">
    <name type="scientific">Conoideocrella luteorostrata</name>
    <dbReference type="NCBI Taxonomy" id="1105319"/>
    <lineage>
        <taxon>Eukaryota</taxon>
        <taxon>Fungi</taxon>
        <taxon>Dikarya</taxon>
        <taxon>Ascomycota</taxon>
        <taxon>Pezizomycotina</taxon>
        <taxon>Sordariomycetes</taxon>
        <taxon>Hypocreomycetidae</taxon>
        <taxon>Hypocreales</taxon>
        <taxon>Clavicipitaceae</taxon>
        <taxon>Conoideocrella</taxon>
    </lineage>
</organism>
<evidence type="ECO:0000313" key="2">
    <source>
        <dbReference type="EMBL" id="KAK2591622.1"/>
    </source>
</evidence>
<feature type="compositionally biased region" description="Polar residues" evidence="1">
    <location>
        <begin position="248"/>
        <end position="266"/>
    </location>
</feature>
<reference evidence="2" key="1">
    <citation type="submission" date="2023-06" db="EMBL/GenBank/DDBJ databases">
        <title>Conoideocrella luteorostrata (Hypocreales: Clavicipitaceae), a potential biocontrol fungus for elongate hemlock scale in United States Christmas tree production areas.</title>
        <authorList>
            <person name="Barrett H."/>
            <person name="Lovett B."/>
            <person name="Macias A.M."/>
            <person name="Stajich J.E."/>
            <person name="Kasson M.T."/>
        </authorList>
    </citation>
    <scope>NUCLEOTIDE SEQUENCE</scope>
    <source>
        <strain evidence="2">ARSEF 14590</strain>
    </source>
</reference>
<comment type="caution">
    <text evidence="2">The sequence shown here is derived from an EMBL/GenBank/DDBJ whole genome shotgun (WGS) entry which is preliminary data.</text>
</comment>
<feature type="compositionally biased region" description="Acidic residues" evidence="1">
    <location>
        <begin position="191"/>
        <end position="209"/>
    </location>
</feature>
<evidence type="ECO:0000256" key="1">
    <source>
        <dbReference type="SAM" id="MobiDB-lite"/>
    </source>
</evidence>